<organism evidence="2 3">
    <name type="scientific">Lentinus brumalis</name>
    <dbReference type="NCBI Taxonomy" id="2498619"/>
    <lineage>
        <taxon>Eukaryota</taxon>
        <taxon>Fungi</taxon>
        <taxon>Dikarya</taxon>
        <taxon>Basidiomycota</taxon>
        <taxon>Agaricomycotina</taxon>
        <taxon>Agaricomycetes</taxon>
        <taxon>Polyporales</taxon>
        <taxon>Polyporaceae</taxon>
        <taxon>Lentinus</taxon>
    </lineage>
</organism>
<feature type="region of interest" description="Disordered" evidence="1">
    <location>
        <begin position="344"/>
        <end position="366"/>
    </location>
</feature>
<evidence type="ECO:0000313" key="2">
    <source>
        <dbReference type="EMBL" id="RDX40793.1"/>
    </source>
</evidence>
<evidence type="ECO:0000256" key="1">
    <source>
        <dbReference type="SAM" id="MobiDB-lite"/>
    </source>
</evidence>
<evidence type="ECO:0000313" key="3">
    <source>
        <dbReference type="Proteomes" id="UP000256964"/>
    </source>
</evidence>
<dbReference type="AlphaFoldDB" id="A0A371CKI7"/>
<sequence length="366" mass="40782">MPSPTWASPRPVDTWGPWGEPFSSEPWDVPVLVARGDGVVSIVDNRMPAARSVLQRWTLVVRVPSARSEPGGMHGCSTITVPFPGTRSAARRWKEALPVDVDMFQLRLEHEEALIALHSILAYFGARHCPSDEACLDRQWRHFAQGVTDIMEDPAYTADTRIVEIVRWGRDYLPDEVFDDPWWKGRLDWYPPSPRSQGPNEADNGHSEFEFGEGLDGLPVPEGTFPSRSSLSSSGTDMVDMVAESLLAAAAARRVTRSQTGLNPIPGGHFSTPARGRSEFDAPRSMRAAIQRREDFHPTTEEIHRHRLPLDLDQDMAMKQFALVDAVQITLGWPDNAPVVEPLGPITVPSGERSPRLKSVDDYDFM</sequence>
<dbReference type="Proteomes" id="UP000256964">
    <property type="component" value="Unassembled WGS sequence"/>
</dbReference>
<feature type="region of interest" description="Disordered" evidence="1">
    <location>
        <begin position="193"/>
        <end position="234"/>
    </location>
</feature>
<protein>
    <submittedName>
        <fullName evidence="2">Uncharacterized protein</fullName>
    </submittedName>
</protein>
<gene>
    <name evidence="2" type="ORF">OH76DRAFT_1490008</name>
</gene>
<dbReference type="EMBL" id="KZ857537">
    <property type="protein sequence ID" value="RDX40793.1"/>
    <property type="molecule type" value="Genomic_DNA"/>
</dbReference>
<accession>A0A371CKI7</accession>
<feature type="compositionally biased region" description="Basic and acidic residues" evidence="1">
    <location>
        <begin position="353"/>
        <end position="366"/>
    </location>
</feature>
<keyword evidence="3" id="KW-1185">Reference proteome</keyword>
<proteinExistence type="predicted"/>
<feature type="region of interest" description="Disordered" evidence="1">
    <location>
        <begin position="259"/>
        <end position="280"/>
    </location>
</feature>
<reference evidence="2 3" key="1">
    <citation type="journal article" date="2018" name="Biotechnol. Biofuels">
        <title>Integrative visual omics of the white-rot fungus Polyporus brumalis exposes the biotechnological potential of its oxidative enzymes for delignifying raw plant biomass.</title>
        <authorList>
            <person name="Miyauchi S."/>
            <person name="Rancon A."/>
            <person name="Drula E."/>
            <person name="Hage H."/>
            <person name="Chaduli D."/>
            <person name="Favel A."/>
            <person name="Grisel S."/>
            <person name="Henrissat B."/>
            <person name="Herpoel-Gimbert I."/>
            <person name="Ruiz-Duenas F.J."/>
            <person name="Chevret D."/>
            <person name="Hainaut M."/>
            <person name="Lin J."/>
            <person name="Wang M."/>
            <person name="Pangilinan J."/>
            <person name="Lipzen A."/>
            <person name="Lesage-Meessen L."/>
            <person name="Navarro D."/>
            <person name="Riley R."/>
            <person name="Grigoriev I.V."/>
            <person name="Zhou S."/>
            <person name="Raouche S."/>
            <person name="Rosso M.N."/>
        </authorList>
    </citation>
    <scope>NUCLEOTIDE SEQUENCE [LARGE SCALE GENOMIC DNA]</scope>
    <source>
        <strain evidence="2 3">BRFM 1820</strain>
    </source>
</reference>
<name>A0A371CKI7_9APHY</name>